<dbReference type="PANTHER" id="PTHR47716:SF1">
    <property type="entry name" value="WUSCHEL-RELATED HOMEOBOX 4"/>
    <property type="match status" value="1"/>
</dbReference>
<dbReference type="GO" id="GO:0005634">
    <property type="term" value="C:nucleus"/>
    <property type="evidence" value="ECO:0007669"/>
    <property type="project" value="TreeGrafter"/>
</dbReference>
<organism evidence="1 2">
    <name type="scientific">Erythroxylum novogranatense</name>
    <dbReference type="NCBI Taxonomy" id="1862640"/>
    <lineage>
        <taxon>Eukaryota</taxon>
        <taxon>Viridiplantae</taxon>
        <taxon>Streptophyta</taxon>
        <taxon>Embryophyta</taxon>
        <taxon>Tracheophyta</taxon>
        <taxon>Spermatophyta</taxon>
        <taxon>Magnoliopsida</taxon>
        <taxon>eudicotyledons</taxon>
        <taxon>Gunneridae</taxon>
        <taxon>Pentapetalae</taxon>
        <taxon>rosids</taxon>
        <taxon>fabids</taxon>
        <taxon>Malpighiales</taxon>
        <taxon>Erythroxylaceae</taxon>
        <taxon>Erythroxylum</taxon>
    </lineage>
</organism>
<accession>A0AAV8TEA8</accession>
<dbReference type="Proteomes" id="UP001159364">
    <property type="component" value="Linkage Group LG05"/>
</dbReference>
<dbReference type="GO" id="GO:0051301">
    <property type="term" value="P:cell division"/>
    <property type="evidence" value="ECO:0007669"/>
    <property type="project" value="InterPro"/>
</dbReference>
<dbReference type="AlphaFoldDB" id="A0AAV8TEA8"/>
<dbReference type="GO" id="GO:0010087">
    <property type="term" value="P:phloem or xylem histogenesis"/>
    <property type="evidence" value="ECO:0007669"/>
    <property type="project" value="InterPro"/>
</dbReference>
<protein>
    <submittedName>
        <fullName evidence="1">Uncharacterized protein</fullName>
    </submittedName>
</protein>
<keyword evidence="2" id="KW-1185">Reference proteome</keyword>
<sequence length="83" mass="9594">MLYKRGMRTPNMQSIEQITAQLGRYGETESKNKCNNLGRSHSLRTLTSLTTILLDTRRDEGSPYKRKCRNGTLRLFPLHPEGR</sequence>
<dbReference type="GO" id="GO:0003700">
    <property type="term" value="F:DNA-binding transcription factor activity"/>
    <property type="evidence" value="ECO:0007669"/>
    <property type="project" value="InterPro"/>
</dbReference>
<dbReference type="InterPro" id="IPR044186">
    <property type="entry name" value="WOX4"/>
</dbReference>
<reference evidence="1 2" key="1">
    <citation type="submission" date="2021-09" db="EMBL/GenBank/DDBJ databases">
        <title>Genomic insights and catalytic innovation underlie evolution of tropane alkaloids biosynthesis.</title>
        <authorList>
            <person name="Wang Y.-J."/>
            <person name="Tian T."/>
            <person name="Huang J.-P."/>
            <person name="Huang S.-X."/>
        </authorList>
    </citation>
    <scope>NUCLEOTIDE SEQUENCE [LARGE SCALE GENOMIC DNA]</scope>
    <source>
        <strain evidence="1">KIB-2018</strain>
        <tissue evidence="1">Leaf</tissue>
    </source>
</reference>
<dbReference type="GO" id="GO:0010067">
    <property type="term" value="P:procambium histogenesis"/>
    <property type="evidence" value="ECO:0007669"/>
    <property type="project" value="InterPro"/>
</dbReference>
<dbReference type="PANTHER" id="PTHR47716">
    <property type="entry name" value="WUSCHEL-RELATED HOMEOBOX 4"/>
    <property type="match status" value="1"/>
</dbReference>
<gene>
    <name evidence="1" type="ORF">K2173_010636</name>
</gene>
<dbReference type="EMBL" id="JAIWQS010000005">
    <property type="protein sequence ID" value="KAJ8765145.1"/>
    <property type="molecule type" value="Genomic_DNA"/>
</dbReference>
<evidence type="ECO:0000313" key="1">
    <source>
        <dbReference type="EMBL" id="KAJ8765145.1"/>
    </source>
</evidence>
<name>A0AAV8TEA8_9ROSI</name>
<proteinExistence type="predicted"/>
<evidence type="ECO:0000313" key="2">
    <source>
        <dbReference type="Proteomes" id="UP001159364"/>
    </source>
</evidence>
<comment type="caution">
    <text evidence="1">The sequence shown here is derived from an EMBL/GenBank/DDBJ whole genome shotgun (WGS) entry which is preliminary data.</text>
</comment>